<dbReference type="EMBL" id="UGQU01000001">
    <property type="protein sequence ID" value="STZ55586.1"/>
    <property type="molecule type" value="Genomic_DNA"/>
</dbReference>
<protein>
    <submittedName>
        <fullName evidence="2">Uncharacterized protein</fullName>
    </submittedName>
</protein>
<name>A0A378T7S9_MORLA</name>
<dbReference type="RefSeq" id="WP_258556840.1">
    <property type="nucleotide sequence ID" value="NZ_UGQU01000001.1"/>
</dbReference>
<evidence type="ECO:0000256" key="1">
    <source>
        <dbReference type="SAM" id="Phobius"/>
    </source>
</evidence>
<keyword evidence="1" id="KW-0812">Transmembrane</keyword>
<sequence length="42" mass="5056">MIEFTNVTPEKVGRLLWKITAMICIIIVFFKLPDYINAIKWW</sequence>
<accession>A0A378T7S9</accession>
<keyword evidence="1" id="KW-0472">Membrane</keyword>
<gene>
    <name evidence="2" type="ORF">NCTC10359_00180</name>
</gene>
<keyword evidence="1" id="KW-1133">Transmembrane helix</keyword>
<organism evidence="2 3">
    <name type="scientific">Moraxella lacunata</name>
    <dbReference type="NCBI Taxonomy" id="477"/>
    <lineage>
        <taxon>Bacteria</taxon>
        <taxon>Pseudomonadati</taxon>
        <taxon>Pseudomonadota</taxon>
        <taxon>Gammaproteobacteria</taxon>
        <taxon>Moraxellales</taxon>
        <taxon>Moraxellaceae</taxon>
        <taxon>Moraxella</taxon>
    </lineage>
</organism>
<dbReference type="AlphaFoldDB" id="A0A378T7S9"/>
<evidence type="ECO:0000313" key="2">
    <source>
        <dbReference type="EMBL" id="STZ55586.1"/>
    </source>
</evidence>
<reference evidence="2 3" key="1">
    <citation type="submission" date="2018-06" db="EMBL/GenBank/DDBJ databases">
        <authorList>
            <consortium name="Pathogen Informatics"/>
            <person name="Doyle S."/>
        </authorList>
    </citation>
    <scope>NUCLEOTIDE SEQUENCE [LARGE SCALE GENOMIC DNA]</scope>
    <source>
        <strain evidence="2 3">NCTC10359</strain>
    </source>
</reference>
<dbReference type="Proteomes" id="UP000254437">
    <property type="component" value="Unassembled WGS sequence"/>
</dbReference>
<feature type="transmembrane region" description="Helical" evidence="1">
    <location>
        <begin position="15"/>
        <end position="32"/>
    </location>
</feature>
<evidence type="ECO:0000313" key="3">
    <source>
        <dbReference type="Proteomes" id="UP000254437"/>
    </source>
</evidence>
<proteinExistence type="predicted"/>